<organism evidence="3 4">
    <name type="scientific">Porites evermanni</name>
    <dbReference type="NCBI Taxonomy" id="104178"/>
    <lineage>
        <taxon>Eukaryota</taxon>
        <taxon>Metazoa</taxon>
        <taxon>Cnidaria</taxon>
        <taxon>Anthozoa</taxon>
        <taxon>Hexacorallia</taxon>
        <taxon>Scleractinia</taxon>
        <taxon>Fungiina</taxon>
        <taxon>Poritidae</taxon>
        <taxon>Porites</taxon>
    </lineage>
</organism>
<dbReference type="InterPro" id="IPR011022">
    <property type="entry name" value="Arrestin_C-like"/>
</dbReference>
<feature type="non-terminal residue" evidence="3">
    <location>
        <position position="334"/>
    </location>
</feature>
<dbReference type="Gene3D" id="2.60.40.640">
    <property type="match status" value="2"/>
</dbReference>
<evidence type="ECO:0000313" key="3">
    <source>
        <dbReference type="EMBL" id="CAH3026637.1"/>
    </source>
</evidence>
<accession>A0ABN8MAG3</accession>
<protein>
    <recommendedName>
        <fullName evidence="2">Arrestin C-terminal-like domain-containing protein</fullName>
    </recommendedName>
</protein>
<keyword evidence="4" id="KW-1185">Reference proteome</keyword>
<comment type="similarity">
    <text evidence="1">Belongs to the arrestin family.</text>
</comment>
<dbReference type="InterPro" id="IPR011021">
    <property type="entry name" value="Arrestin-like_N"/>
</dbReference>
<dbReference type="SUPFAM" id="SSF81296">
    <property type="entry name" value="E set domains"/>
    <property type="match status" value="2"/>
</dbReference>
<reference evidence="3 4" key="1">
    <citation type="submission" date="2022-05" db="EMBL/GenBank/DDBJ databases">
        <authorList>
            <consortium name="Genoscope - CEA"/>
            <person name="William W."/>
        </authorList>
    </citation>
    <scope>NUCLEOTIDE SEQUENCE [LARGE SCALE GENOMIC DNA]</scope>
</reference>
<proteinExistence type="inferred from homology"/>
<dbReference type="PANTHER" id="PTHR11188:SF17">
    <property type="entry name" value="FI21816P1"/>
    <property type="match status" value="1"/>
</dbReference>
<comment type="caution">
    <text evidence="3">The sequence shown here is derived from an EMBL/GenBank/DDBJ whole genome shotgun (WGS) entry which is preliminary data.</text>
</comment>
<feature type="domain" description="Arrestin C-terminal-like" evidence="2">
    <location>
        <begin position="176"/>
        <end position="301"/>
    </location>
</feature>
<dbReference type="InterPro" id="IPR014756">
    <property type="entry name" value="Ig_E-set"/>
</dbReference>
<dbReference type="PANTHER" id="PTHR11188">
    <property type="entry name" value="ARRESTIN DOMAIN CONTAINING PROTEIN"/>
    <property type="match status" value="1"/>
</dbReference>
<dbReference type="SMART" id="SM01017">
    <property type="entry name" value="Arrestin_C"/>
    <property type="match status" value="1"/>
</dbReference>
<evidence type="ECO:0000259" key="2">
    <source>
        <dbReference type="SMART" id="SM01017"/>
    </source>
</evidence>
<dbReference type="InterPro" id="IPR014752">
    <property type="entry name" value="Arrestin-like_C"/>
</dbReference>
<name>A0ABN8MAG3_9CNID</name>
<sequence length="334" mass="38491">MGKNVDLKISFSRESKHYHPGEVVSGECVLLLNDHLKLRCVSIEFQGESWTYWEETNLYTSIHKNAEIYFHKKTTLFGDLSKVKFTLSLPFDCFVRKVSKYLLRIGIFKPFEALTSLLLYALAARFRSLSIDLMHHVFRRFWKLLHFIKNNMQIFLIFMPTFGEAQKSLNCLCNGMASPLKLITVTDRSAYCPRERVMLTTDIKNLPLTKTYYTSIFLMQTITFKSRCGKLRTERCQRKLIQRSSLSWAVDELEVPDVPPTMKSCGILSITYHIKVVLTTGESKGSNLEVELPITIGTVPLRRSYGMINRLMPLAHLSRSYSGESKTFVTIKRG</sequence>
<dbReference type="Pfam" id="PF02752">
    <property type="entry name" value="Arrestin_C"/>
    <property type="match status" value="1"/>
</dbReference>
<dbReference type="InterPro" id="IPR050357">
    <property type="entry name" value="Arrestin_domain-protein"/>
</dbReference>
<dbReference type="Proteomes" id="UP001159427">
    <property type="component" value="Unassembled WGS sequence"/>
</dbReference>
<gene>
    <name evidence="3" type="ORF">PEVE_00029578</name>
</gene>
<evidence type="ECO:0000256" key="1">
    <source>
        <dbReference type="ARBA" id="ARBA00005298"/>
    </source>
</evidence>
<dbReference type="EMBL" id="CALNXI010000414">
    <property type="protein sequence ID" value="CAH3026637.1"/>
    <property type="molecule type" value="Genomic_DNA"/>
</dbReference>
<evidence type="ECO:0000313" key="4">
    <source>
        <dbReference type="Proteomes" id="UP001159427"/>
    </source>
</evidence>
<dbReference type="Pfam" id="PF00339">
    <property type="entry name" value="Arrestin_N"/>
    <property type="match status" value="1"/>
</dbReference>